<dbReference type="InterPro" id="IPR011059">
    <property type="entry name" value="Metal-dep_hydrolase_composite"/>
</dbReference>
<sequence length="416" mass="46909">MKNTNNYKLLSSDWLLVCNDEFQIIKDGAIVFNEQIIEVGSTKELTKKYYNIKNEYQGINSILMPGLINSHIHLEFSANRTTLKYGNFVQWLFSVISNREQLLEKATKNVIDNELKKMLRNGTTTIGAISSYGFDMESCIQTPINVVYFTEILGSKPEMIDTLLLDFKAKLKSSISITKDNFTSGIAIHAPYSTHPFLIREVLAIAKQQNIAVSAHFQESTAENDWLNYSSGEFELFFKDMLNQHKSLITPSVFLDQFKNIKNLSFTHCIQANKKELKQIKDLNASIIHCPNSNRLLNNSILDLNHTKDIPLAIGTDGLSSNYTLDIFKEIKNALFMHSNIEPNQLSSKLLLASTNGGAKALGFKKGILEKDFDADIISFTLPDNCQTKEDLAIAIILNTKEIQTIHIKGKLIETT</sequence>
<feature type="domain" description="Amidohydrolase-related" evidence="2">
    <location>
        <begin position="62"/>
        <end position="412"/>
    </location>
</feature>
<dbReference type="AlphaFoldDB" id="A0A3B1E5W2"/>
<keyword evidence="1" id="KW-0378">Hydrolase</keyword>
<dbReference type="Gene3D" id="2.30.40.10">
    <property type="entry name" value="Urease, subunit C, domain 1"/>
    <property type="match status" value="1"/>
</dbReference>
<organism evidence="3">
    <name type="scientific">hydrothermal vent metagenome</name>
    <dbReference type="NCBI Taxonomy" id="652676"/>
    <lineage>
        <taxon>unclassified sequences</taxon>
        <taxon>metagenomes</taxon>
        <taxon>ecological metagenomes</taxon>
    </lineage>
</organism>
<dbReference type="NCBIfam" id="NF006269">
    <property type="entry name" value="PRK08418.1"/>
    <property type="match status" value="1"/>
</dbReference>
<proteinExistence type="predicted"/>
<dbReference type="InterPro" id="IPR050287">
    <property type="entry name" value="MTA/SAH_deaminase"/>
</dbReference>
<dbReference type="EMBL" id="UOYO01000017">
    <property type="protein sequence ID" value="VAY86811.1"/>
    <property type="molecule type" value="Genomic_DNA"/>
</dbReference>
<dbReference type="SUPFAM" id="SSF51338">
    <property type="entry name" value="Composite domain of metallo-dependent hydrolases"/>
    <property type="match status" value="1"/>
</dbReference>
<dbReference type="InterPro" id="IPR032466">
    <property type="entry name" value="Metal_Hydrolase"/>
</dbReference>
<gene>
    <name evidence="3" type="ORF">MNB_ARC-1_1052</name>
</gene>
<dbReference type="Pfam" id="PF01979">
    <property type="entry name" value="Amidohydro_1"/>
    <property type="match status" value="1"/>
</dbReference>
<dbReference type="SUPFAM" id="SSF51556">
    <property type="entry name" value="Metallo-dependent hydrolases"/>
    <property type="match status" value="1"/>
</dbReference>
<accession>A0A3B1E5W2</accession>
<evidence type="ECO:0000256" key="1">
    <source>
        <dbReference type="ARBA" id="ARBA00022801"/>
    </source>
</evidence>
<name>A0A3B1E5W2_9ZZZZ</name>
<dbReference type="InterPro" id="IPR006680">
    <property type="entry name" value="Amidohydro-rel"/>
</dbReference>
<evidence type="ECO:0000259" key="2">
    <source>
        <dbReference type="Pfam" id="PF01979"/>
    </source>
</evidence>
<dbReference type="PANTHER" id="PTHR43794:SF11">
    <property type="entry name" value="AMIDOHYDROLASE-RELATED DOMAIN-CONTAINING PROTEIN"/>
    <property type="match status" value="1"/>
</dbReference>
<dbReference type="PANTHER" id="PTHR43794">
    <property type="entry name" value="AMINOHYDROLASE SSNA-RELATED"/>
    <property type="match status" value="1"/>
</dbReference>
<dbReference type="Gene3D" id="3.20.20.140">
    <property type="entry name" value="Metal-dependent hydrolases"/>
    <property type="match status" value="1"/>
</dbReference>
<reference evidence="3" key="1">
    <citation type="submission" date="2018-10" db="EMBL/GenBank/DDBJ databases">
        <authorList>
            <person name="Aoki K."/>
        </authorList>
    </citation>
    <scope>NUCLEOTIDE SEQUENCE</scope>
</reference>
<protein>
    <submittedName>
        <fullName evidence="3">BOX elements</fullName>
    </submittedName>
</protein>
<dbReference type="GO" id="GO:0016810">
    <property type="term" value="F:hydrolase activity, acting on carbon-nitrogen (but not peptide) bonds"/>
    <property type="evidence" value="ECO:0007669"/>
    <property type="project" value="InterPro"/>
</dbReference>
<evidence type="ECO:0000313" key="3">
    <source>
        <dbReference type="EMBL" id="VAY86811.1"/>
    </source>
</evidence>